<organism evidence="1 2">
    <name type="scientific">Reticulomyxa filosa</name>
    <dbReference type="NCBI Taxonomy" id="46433"/>
    <lineage>
        <taxon>Eukaryota</taxon>
        <taxon>Sar</taxon>
        <taxon>Rhizaria</taxon>
        <taxon>Retaria</taxon>
        <taxon>Foraminifera</taxon>
        <taxon>Monothalamids</taxon>
        <taxon>Reticulomyxidae</taxon>
        <taxon>Reticulomyxa</taxon>
    </lineage>
</organism>
<sequence>MSGEGQTEEKILSEERWLFDSSMKSSFVLVILHVLNAFLVVPSANNVNTSSPSGNVTSGQIFESYYNTSTSIILWNKLVSCMWKLTTSKCVQHLQFNDSARYTYAPKHADDYHQPVQEKFMWQNAGHKYASIHIKYLINIVHINIQSIDIQIKWKKKYVHELSYSKKYVLANGEVELIIGTPQSNEDCKLYQQPEASIHFKHYLRPTISREMSLRTQNSTTNIIDCRGKLVFQRIAVKSKRTPISNTHKVQCRIQMLAMQYKSMCDYAMLLLSGTLADDDGYFDTLIDKLKLLAQSVAESASLSPNCTGHAFNMIDALSAQIK</sequence>
<dbReference type="AlphaFoldDB" id="X6P609"/>
<reference evidence="1 2" key="1">
    <citation type="journal article" date="2013" name="Curr. Biol.">
        <title>The Genome of the Foraminiferan Reticulomyxa filosa.</title>
        <authorList>
            <person name="Glockner G."/>
            <person name="Hulsmann N."/>
            <person name="Schleicher M."/>
            <person name="Noegel A.A."/>
            <person name="Eichinger L."/>
            <person name="Gallinger C."/>
            <person name="Pawlowski J."/>
            <person name="Sierra R."/>
            <person name="Euteneuer U."/>
            <person name="Pillet L."/>
            <person name="Moustafa A."/>
            <person name="Platzer M."/>
            <person name="Groth M."/>
            <person name="Szafranski K."/>
            <person name="Schliwa M."/>
        </authorList>
    </citation>
    <scope>NUCLEOTIDE SEQUENCE [LARGE SCALE GENOMIC DNA]</scope>
</reference>
<evidence type="ECO:0000313" key="1">
    <source>
        <dbReference type="EMBL" id="ETO33524.1"/>
    </source>
</evidence>
<gene>
    <name evidence="1" type="ORF">RFI_03578</name>
</gene>
<accession>X6P609</accession>
<evidence type="ECO:0000313" key="2">
    <source>
        <dbReference type="Proteomes" id="UP000023152"/>
    </source>
</evidence>
<name>X6P609_RETFI</name>
<comment type="caution">
    <text evidence="1">The sequence shown here is derived from an EMBL/GenBank/DDBJ whole genome shotgun (WGS) entry which is preliminary data.</text>
</comment>
<dbReference type="EMBL" id="ASPP01003324">
    <property type="protein sequence ID" value="ETO33524.1"/>
    <property type="molecule type" value="Genomic_DNA"/>
</dbReference>
<proteinExistence type="predicted"/>
<dbReference type="Proteomes" id="UP000023152">
    <property type="component" value="Unassembled WGS sequence"/>
</dbReference>
<protein>
    <submittedName>
        <fullName evidence="1">Uncharacterized protein</fullName>
    </submittedName>
</protein>
<keyword evidence="2" id="KW-1185">Reference proteome</keyword>